<gene>
    <name evidence="3" type="ORF">QW060_07165</name>
</gene>
<reference evidence="4" key="1">
    <citation type="journal article" date="2019" name="Int. J. Syst. Evol. Microbiol.">
        <title>The Global Catalogue of Microorganisms (GCM) 10K type strain sequencing project: providing services to taxonomists for standard genome sequencing and annotation.</title>
        <authorList>
            <consortium name="The Broad Institute Genomics Platform"/>
            <consortium name="The Broad Institute Genome Sequencing Center for Infectious Disease"/>
            <person name="Wu L."/>
            <person name="Ma J."/>
        </authorList>
    </citation>
    <scope>NUCLEOTIDE SEQUENCE [LARGE SCALE GENOMIC DNA]</scope>
    <source>
        <strain evidence="4">CECT 7184</strain>
    </source>
</reference>
<proteinExistence type="predicted"/>
<accession>A0ABT8CT16</accession>
<feature type="signal peptide" evidence="2">
    <location>
        <begin position="1"/>
        <end position="21"/>
    </location>
</feature>
<feature type="chain" id="PRO_5045918996" description="Lipoprotein" evidence="2">
    <location>
        <begin position="22"/>
        <end position="221"/>
    </location>
</feature>
<dbReference type="EMBL" id="JAUFQU010000001">
    <property type="protein sequence ID" value="MDN3706911.1"/>
    <property type="molecule type" value="Genomic_DNA"/>
</dbReference>
<evidence type="ECO:0000256" key="2">
    <source>
        <dbReference type="SAM" id="SignalP"/>
    </source>
</evidence>
<keyword evidence="4" id="KW-1185">Reference proteome</keyword>
<keyword evidence="2" id="KW-0732">Signal</keyword>
<dbReference type="RefSeq" id="WP_290362962.1">
    <property type="nucleotide sequence ID" value="NZ_JAUFQU010000001.1"/>
</dbReference>
<feature type="transmembrane region" description="Helical" evidence="1">
    <location>
        <begin position="179"/>
        <end position="202"/>
    </location>
</feature>
<keyword evidence="1" id="KW-1133">Transmembrane helix</keyword>
<evidence type="ECO:0000313" key="4">
    <source>
        <dbReference type="Proteomes" id="UP001242368"/>
    </source>
</evidence>
<keyword evidence="1" id="KW-0812">Transmembrane</keyword>
<evidence type="ECO:0008006" key="5">
    <source>
        <dbReference type="Google" id="ProtNLM"/>
    </source>
</evidence>
<name>A0ABT8CT16_9FLAO</name>
<evidence type="ECO:0000313" key="3">
    <source>
        <dbReference type="EMBL" id="MDN3706911.1"/>
    </source>
</evidence>
<keyword evidence="1" id="KW-0472">Membrane</keyword>
<evidence type="ECO:0000256" key="1">
    <source>
        <dbReference type="SAM" id="Phobius"/>
    </source>
</evidence>
<dbReference type="Proteomes" id="UP001242368">
    <property type="component" value="Unassembled WGS sequence"/>
</dbReference>
<organism evidence="3 4">
    <name type="scientific">Paenimyroides ceti</name>
    <dbReference type="NCBI Taxonomy" id="395087"/>
    <lineage>
        <taxon>Bacteria</taxon>
        <taxon>Pseudomonadati</taxon>
        <taxon>Bacteroidota</taxon>
        <taxon>Flavobacteriia</taxon>
        <taxon>Flavobacteriales</taxon>
        <taxon>Flavobacteriaceae</taxon>
        <taxon>Paenimyroides</taxon>
    </lineage>
</organism>
<protein>
    <recommendedName>
        <fullName evidence="5">Lipoprotein</fullName>
    </recommendedName>
</protein>
<comment type="caution">
    <text evidence="3">The sequence shown here is derived from an EMBL/GenBank/DDBJ whole genome shotgun (WGS) entry which is preliminary data.</text>
</comment>
<sequence>MKKKILGFVVTLALLNFISCSQDNYTEENSDNEMFPKALNRYSASNDEYVYDFVKKHIEINDKIFSILESETNINSKILDKYLSKDITSEDEFKSILQESGVKRFNELGELMLLQVENSKILHSKNPTFIKLDKIEQDAILTKYIDQMFSNNYQVTGKCEHQREKDRSRCERNSNKTGALALLGCVGGPVICGLGLVAVMMVHTDCIKDAEVDYKDCLKGL</sequence>